<dbReference type="AlphaFoldDB" id="A0A835LE15"/>
<dbReference type="GO" id="GO:0004523">
    <property type="term" value="F:RNA-DNA hybrid ribonuclease activity"/>
    <property type="evidence" value="ECO:0007669"/>
    <property type="project" value="InterPro"/>
</dbReference>
<dbReference type="GO" id="GO:0003676">
    <property type="term" value="F:nucleic acid binding"/>
    <property type="evidence" value="ECO:0007669"/>
    <property type="project" value="InterPro"/>
</dbReference>
<evidence type="ECO:0000313" key="3">
    <source>
        <dbReference type="Proteomes" id="UP000631114"/>
    </source>
</evidence>
<dbReference type="InterPro" id="IPR036397">
    <property type="entry name" value="RNaseH_sf"/>
</dbReference>
<dbReference type="SUPFAM" id="SSF53098">
    <property type="entry name" value="Ribonuclease H-like"/>
    <property type="match status" value="1"/>
</dbReference>
<dbReference type="PANTHER" id="PTHR47723:SF19">
    <property type="entry name" value="POLYNUCLEOTIDYL TRANSFERASE, RIBONUCLEASE H-LIKE SUPERFAMILY PROTEIN"/>
    <property type="match status" value="1"/>
</dbReference>
<dbReference type="InterPro" id="IPR002156">
    <property type="entry name" value="RNaseH_domain"/>
</dbReference>
<proteinExistence type="predicted"/>
<name>A0A835LE15_9MAGN</name>
<dbReference type="EMBL" id="JADFTS010000009">
    <property type="protein sequence ID" value="KAF9588354.1"/>
    <property type="molecule type" value="Genomic_DNA"/>
</dbReference>
<evidence type="ECO:0000313" key="2">
    <source>
        <dbReference type="EMBL" id="KAF9588354.1"/>
    </source>
</evidence>
<dbReference type="Pfam" id="PF13456">
    <property type="entry name" value="RVT_3"/>
    <property type="match status" value="1"/>
</dbReference>
<organism evidence="2 3">
    <name type="scientific">Coptis chinensis</name>
    <dbReference type="NCBI Taxonomy" id="261450"/>
    <lineage>
        <taxon>Eukaryota</taxon>
        <taxon>Viridiplantae</taxon>
        <taxon>Streptophyta</taxon>
        <taxon>Embryophyta</taxon>
        <taxon>Tracheophyta</taxon>
        <taxon>Spermatophyta</taxon>
        <taxon>Magnoliopsida</taxon>
        <taxon>Ranunculales</taxon>
        <taxon>Ranunculaceae</taxon>
        <taxon>Coptidoideae</taxon>
        <taxon>Coptis</taxon>
    </lineage>
</organism>
<sequence>MDGAARGNPGPSSYGIVIRNHTGGILKVVCKNLGHNTNYWAESLALGEVMELAVEEEWHNVWIESDAAAVVTAAKEGPMHWKLKGS</sequence>
<accession>A0A835LE15</accession>
<dbReference type="Proteomes" id="UP000631114">
    <property type="component" value="Unassembled WGS sequence"/>
</dbReference>
<evidence type="ECO:0000259" key="1">
    <source>
        <dbReference type="PROSITE" id="PS50879"/>
    </source>
</evidence>
<dbReference type="InterPro" id="IPR044730">
    <property type="entry name" value="RNase_H-like_dom_plant"/>
</dbReference>
<dbReference type="OrthoDB" id="1226698at2759"/>
<protein>
    <recommendedName>
        <fullName evidence="1">RNase H type-1 domain-containing protein</fullName>
    </recommendedName>
</protein>
<feature type="domain" description="RNase H type-1" evidence="1">
    <location>
        <begin position="1"/>
        <end position="86"/>
    </location>
</feature>
<dbReference type="Gene3D" id="3.30.420.10">
    <property type="entry name" value="Ribonuclease H-like superfamily/Ribonuclease H"/>
    <property type="match status" value="1"/>
</dbReference>
<dbReference type="InterPro" id="IPR053151">
    <property type="entry name" value="RNase_H-like"/>
</dbReference>
<dbReference type="InterPro" id="IPR012337">
    <property type="entry name" value="RNaseH-like_sf"/>
</dbReference>
<gene>
    <name evidence="2" type="ORF">IFM89_008784</name>
</gene>
<comment type="caution">
    <text evidence="2">The sequence shown here is derived from an EMBL/GenBank/DDBJ whole genome shotgun (WGS) entry which is preliminary data.</text>
</comment>
<keyword evidence="3" id="KW-1185">Reference proteome</keyword>
<dbReference type="CDD" id="cd06222">
    <property type="entry name" value="RNase_H_like"/>
    <property type="match status" value="1"/>
</dbReference>
<dbReference type="PANTHER" id="PTHR47723">
    <property type="entry name" value="OS05G0353850 PROTEIN"/>
    <property type="match status" value="1"/>
</dbReference>
<dbReference type="PROSITE" id="PS50879">
    <property type="entry name" value="RNASE_H_1"/>
    <property type="match status" value="1"/>
</dbReference>
<reference evidence="2 3" key="1">
    <citation type="submission" date="2020-10" db="EMBL/GenBank/DDBJ databases">
        <title>The Coptis chinensis genome and diversification of protoberbering-type alkaloids.</title>
        <authorList>
            <person name="Wang B."/>
            <person name="Shu S."/>
            <person name="Song C."/>
            <person name="Liu Y."/>
        </authorList>
    </citation>
    <scope>NUCLEOTIDE SEQUENCE [LARGE SCALE GENOMIC DNA]</scope>
    <source>
        <strain evidence="2">HL-2020</strain>
        <tissue evidence="2">Leaf</tissue>
    </source>
</reference>